<gene>
    <name evidence="1" type="ORF">F8R14_05535</name>
</gene>
<reference evidence="1 2" key="1">
    <citation type="submission" date="2019-09" db="EMBL/GenBank/DDBJ databases">
        <title>Draft genome sequence of 3 type strains from the CCUG.</title>
        <authorList>
            <person name="Pineiro-Iglesias B."/>
            <person name="Tunovic T."/>
            <person name="Unosson C."/>
            <person name="Inganas E."/>
            <person name="Ohlen M."/>
            <person name="Cardew S."/>
            <person name="Jensie-Markopoulos S."/>
            <person name="Salva-Serra F."/>
            <person name="Jaen-Luchoro D."/>
            <person name="Karlsson R."/>
            <person name="Svensson-Stadler L."/>
            <person name="Chun J."/>
            <person name="Moore E."/>
        </authorList>
    </citation>
    <scope>NUCLEOTIDE SEQUENCE [LARGE SCALE GENOMIC DNA]</scope>
    <source>
        <strain evidence="1 2">CCUG 65427</strain>
    </source>
</reference>
<organism evidence="1 2">
    <name type="scientific">Veillonella seminalis</name>
    <dbReference type="NCBI Taxonomy" id="1502943"/>
    <lineage>
        <taxon>Bacteria</taxon>
        <taxon>Bacillati</taxon>
        <taxon>Bacillota</taxon>
        <taxon>Negativicutes</taxon>
        <taxon>Veillonellales</taxon>
        <taxon>Veillonellaceae</taxon>
        <taxon>Veillonella</taxon>
    </lineage>
</organism>
<dbReference type="EMBL" id="WBKH01000005">
    <property type="protein sequence ID" value="KAB1478626.1"/>
    <property type="molecule type" value="Genomic_DNA"/>
</dbReference>
<dbReference type="GeneID" id="83054490"/>
<name>A0A833CBQ8_9FIRM</name>
<dbReference type="Proteomes" id="UP000434554">
    <property type="component" value="Unassembled WGS sequence"/>
</dbReference>
<dbReference type="AlphaFoldDB" id="A0A833CBQ8"/>
<evidence type="ECO:0000313" key="2">
    <source>
        <dbReference type="Proteomes" id="UP000434554"/>
    </source>
</evidence>
<evidence type="ECO:0008006" key="3">
    <source>
        <dbReference type="Google" id="ProtNLM"/>
    </source>
</evidence>
<dbReference type="RefSeq" id="WP_127007234.1">
    <property type="nucleotide sequence ID" value="NZ_RQUZ01000002.1"/>
</dbReference>
<sequence length="359" mass="38281">MANWQGAKVTNKGTALIAKVTAGSTKLNITRVAFGSGNLTNIESATRLVREIDNAEIITKVQKNNTCTVTVRLTNANFTTAQNISEIGIFATDPDEGEILFAGMVDANPDFVQAASSSTLVAKTVTMGIGYSNSDNVTISLSNTMWVTAEEVLTMISDELRKYGNNTHRINDAVVAANTAQTITALTDMIGNRIKAITGESTWVGNPANNIKGIQSSITDLLSLVASLPVTNIKDFNKQVISALDQEKLTALGVKYNFDNPNAWSISFGKLFGGLILQGININPNITINSSSSTIQLPIPFVKKNLASLLSDTTGTTAITGGGNDEGAAIRSRYTDRVILYSGWDRGLTTEVTIIAFGY</sequence>
<comment type="caution">
    <text evidence="1">The sequence shown here is derived from an EMBL/GenBank/DDBJ whole genome shotgun (WGS) entry which is preliminary data.</text>
</comment>
<proteinExistence type="predicted"/>
<protein>
    <recommendedName>
        <fullName evidence="3">Tail fiber protein</fullName>
    </recommendedName>
</protein>
<accession>A0A833CBQ8</accession>
<evidence type="ECO:0000313" key="1">
    <source>
        <dbReference type="EMBL" id="KAB1478626.1"/>
    </source>
</evidence>